<dbReference type="GO" id="GO:0004252">
    <property type="term" value="F:serine-type endopeptidase activity"/>
    <property type="evidence" value="ECO:0007669"/>
    <property type="project" value="InterPro"/>
</dbReference>
<protein>
    <submittedName>
        <fullName evidence="3">Uncharacterized protein</fullName>
    </submittedName>
</protein>
<evidence type="ECO:0000313" key="4">
    <source>
        <dbReference type="Proteomes" id="UP000466442"/>
    </source>
</evidence>
<keyword evidence="4" id="KW-1185">Reference proteome</keyword>
<evidence type="ECO:0000256" key="2">
    <source>
        <dbReference type="ARBA" id="ARBA00024195"/>
    </source>
</evidence>
<dbReference type="InterPro" id="IPR001254">
    <property type="entry name" value="Trypsin_dom"/>
</dbReference>
<dbReference type="SUPFAM" id="SSF50494">
    <property type="entry name" value="Trypsin-like serine proteases"/>
    <property type="match status" value="1"/>
</dbReference>
<dbReference type="Gene3D" id="2.40.10.10">
    <property type="entry name" value="Trypsin-like serine proteases"/>
    <property type="match status" value="2"/>
</dbReference>
<comment type="similarity">
    <text evidence="2">Belongs to the peptidase S1 family. CLIP subfamily.</text>
</comment>
<dbReference type="InterPro" id="IPR051487">
    <property type="entry name" value="Ser/Thr_Proteases_Immune/Dev"/>
</dbReference>
<evidence type="ECO:0000256" key="1">
    <source>
        <dbReference type="ARBA" id="ARBA00023157"/>
    </source>
</evidence>
<evidence type="ECO:0000313" key="3">
    <source>
        <dbReference type="EMBL" id="KAF6206958.1"/>
    </source>
</evidence>
<sequence length="301" mass="33777">MMSSGSRVILLSYLGLIGWALEEVPQSETKYDFIAIIVETSNSKFHCTGSLVSPKIVFTSCDCIGGFLPDAQLKLIFRPIQPYHHFVFLGVKDFEEAVKYRRNLRVYAIEEIIVYQTCSYDLRLGFLNNLGALRLTEAATRIPQAPGLVAHTKTELESYVLDRVYNEEQCIVLGYGSFNKTRPVERLRLRIIDVSLVPFLKCKGRICPIKCLLNIDIANNQEMCGTGSNETVNCYADRGSPLICQGHFMGVIKYVHCDNRTSPLQITRMSDALPFYLSLVNCSNSPTSQMGLILILILASK</sequence>
<dbReference type="Pfam" id="PF00089">
    <property type="entry name" value="Trypsin"/>
    <property type="match status" value="1"/>
</dbReference>
<dbReference type="GO" id="GO:0006508">
    <property type="term" value="P:proteolysis"/>
    <property type="evidence" value="ECO:0007669"/>
    <property type="project" value="InterPro"/>
</dbReference>
<proteinExistence type="inferred from homology"/>
<dbReference type="Proteomes" id="UP000466442">
    <property type="component" value="Unassembled WGS sequence"/>
</dbReference>
<gene>
    <name evidence="3" type="ORF">GE061_018194</name>
</gene>
<dbReference type="EMBL" id="WIXP02000008">
    <property type="protein sequence ID" value="KAF6206958.1"/>
    <property type="molecule type" value="Genomic_DNA"/>
</dbReference>
<keyword evidence="1" id="KW-1015">Disulfide bond</keyword>
<dbReference type="AlphaFoldDB" id="A0A6A4J8W5"/>
<dbReference type="PROSITE" id="PS50240">
    <property type="entry name" value="TRYPSIN_DOM"/>
    <property type="match status" value="1"/>
</dbReference>
<accession>A0A6A4J8W5</accession>
<dbReference type="InterPro" id="IPR043504">
    <property type="entry name" value="Peptidase_S1_PA_chymotrypsin"/>
</dbReference>
<comment type="caution">
    <text evidence="3">The sequence shown here is derived from an EMBL/GenBank/DDBJ whole genome shotgun (WGS) entry which is preliminary data.</text>
</comment>
<dbReference type="PANTHER" id="PTHR24256">
    <property type="entry name" value="TRYPTASE-RELATED"/>
    <property type="match status" value="1"/>
</dbReference>
<organism evidence="3 4">
    <name type="scientific">Apolygus lucorum</name>
    <name type="common">Small green plant bug</name>
    <name type="synonym">Lygocoris lucorum</name>
    <dbReference type="NCBI Taxonomy" id="248454"/>
    <lineage>
        <taxon>Eukaryota</taxon>
        <taxon>Metazoa</taxon>
        <taxon>Ecdysozoa</taxon>
        <taxon>Arthropoda</taxon>
        <taxon>Hexapoda</taxon>
        <taxon>Insecta</taxon>
        <taxon>Pterygota</taxon>
        <taxon>Neoptera</taxon>
        <taxon>Paraneoptera</taxon>
        <taxon>Hemiptera</taxon>
        <taxon>Heteroptera</taxon>
        <taxon>Panheteroptera</taxon>
        <taxon>Cimicomorpha</taxon>
        <taxon>Miridae</taxon>
        <taxon>Mirini</taxon>
        <taxon>Apolygus</taxon>
    </lineage>
</organism>
<dbReference type="InterPro" id="IPR009003">
    <property type="entry name" value="Peptidase_S1_PA"/>
</dbReference>
<reference evidence="3" key="1">
    <citation type="journal article" date="2021" name="Mol. Ecol. Resour.">
        <title>Apolygus lucorum genome provides insights into omnivorousness and mesophyll feeding.</title>
        <authorList>
            <person name="Liu Y."/>
            <person name="Liu H."/>
            <person name="Wang H."/>
            <person name="Huang T."/>
            <person name="Liu B."/>
            <person name="Yang B."/>
            <person name="Yin L."/>
            <person name="Li B."/>
            <person name="Zhang Y."/>
            <person name="Zhang S."/>
            <person name="Jiang F."/>
            <person name="Zhang X."/>
            <person name="Ren Y."/>
            <person name="Wang B."/>
            <person name="Wang S."/>
            <person name="Lu Y."/>
            <person name="Wu K."/>
            <person name="Fan W."/>
            <person name="Wang G."/>
        </authorList>
    </citation>
    <scope>NUCLEOTIDE SEQUENCE</scope>
    <source>
        <strain evidence="3">12Hb</strain>
    </source>
</reference>
<name>A0A6A4J8W5_APOLU</name>